<accession>A0ACC1JC81</accession>
<reference evidence="1" key="1">
    <citation type="submission" date="2022-07" db="EMBL/GenBank/DDBJ databases">
        <title>Phylogenomic reconstructions and comparative analyses of Kickxellomycotina fungi.</title>
        <authorList>
            <person name="Reynolds N.K."/>
            <person name="Stajich J.E."/>
            <person name="Barry K."/>
            <person name="Grigoriev I.V."/>
            <person name="Crous P."/>
            <person name="Smith M.E."/>
        </authorList>
    </citation>
    <scope>NUCLEOTIDE SEQUENCE</scope>
    <source>
        <strain evidence="1">NRRL 5244</strain>
    </source>
</reference>
<organism evidence="1 2">
    <name type="scientific">Linderina macrospora</name>
    <dbReference type="NCBI Taxonomy" id="4868"/>
    <lineage>
        <taxon>Eukaryota</taxon>
        <taxon>Fungi</taxon>
        <taxon>Fungi incertae sedis</taxon>
        <taxon>Zoopagomycota</taxon>
        <taxon>Kickxellomycotina</taxon>
        <taxon>Kickxellomycetes</taxon>
        <taxon>Kickxellales</taxon>
        <taxon>Kickxellaceae</taxon>
        <taxon>Linderina</taxon>
    </lineage>
</organism>
<dbReference type="EMBL" id="JANBPW010001117">
    <property type="protein sequence ID" value="KAJ1946051.1"/>
    <property type="molecule type" value="Genomic_DNA"/>
</dbReference>
<proteinExistence type="predicted"/>
<sequence>MFVDTFELSCFVPSRQDGRALETRVEMSQAMASESPAATGFSPHHAIVFLHPYPPLGGQFRNNVVHELNGHYAKRIALAVSFNLRGAGRSEGGTSWTGLAEQEDLRTVLDALAQRRLPMHAHKFLKTSRRSTLLHMQARGFLDADTPIEDMDHVPLPPISHVLLCGYSYGSVVASAISPDEYPQLSIDYAYVSFPYSVLWALTLHRKSWYLQHIEATITAAAIAFASNGADANAPRTIFVSGTSDTFTSISSYERWWTGLRARATLAVTQALAGADNAEARAGAAVERALATVSVQNADHGWCRRETDVSDALDRWWP</sequence>
<protein>
    <submittedName>
        <fullName evidence="1">Uncharacterized protein</fullName>
    </submittedName>
</protein>
<name>A0ACC1JC81_9FUNG</name>
<dbReference type="Proteomes" id="UP001150603">
    <property type="component" value="Unassembled WGS sequence"/>
</dbReference>
<evidence type="ECO:0000313" key="2">
    <source>
        <dbReference type="Proteomes" id="UP001150603"/>
    </source>
</evidence>
<comment type="caution">
    <text evidence="1">The sequence shown here is derived from an EMBL/GenBank/DDBJ whole genome shotgun (WGS) entry which is preliminary data.</text>
</comment>
<evidence type="ECO:0000313" key="1">
    <source>
        <dbReference type="EMBL" id="KAJ1946051.1"/>
    </source>
</evidence>
<keyword evidence="2" id="KW-1185">Reference proteome</keyword>
<gene>
    <name evidence="1" type="ORF">FBU59_002135</name>
</gene>